<evidence type="ECO:0000313" key="2">
    <source>
        <dbReference type="Proteomes" id="UP000013085"/>
    </source>
</evidence>
<dbReference type="HOGENOM" id="CLU_1882129_0_0_9"/>
<name>A0A0E2H7V7_9FIRM</name>
<dbReference type="RefSeq" id="WP_002593481.1">
    <property type="nucleotide sequence ID" value="NZ_KB850978.1"/>
</dbReference>
<sequence length="135" mass="15728">MSRNLPAGQCILINSNVIHSTKCTHPNRAIVLQIPIEFMETYIPEVSQLLFLWNPETQDPIMRTKLDRMKDTLTQMQIANDIRPEGFLLRFNSLLFELLFQLYHNFSVQVLKPDVNQKNKALSRLDPVLTYTARN</sequence>
<dbReference type="AlphaFoldDB" id="A0A0E2H7V7"/>
<reference evidence="1 2" key="1">
    <citation type="submission" date="2013-01" db="EMBL/GenBank/DDBJ databases">
        <title>The Genome Sequence of Clostridium clostridioforme 90A8.</title>
        <authorList>
            <consortium name="The Broad Institute Genome Sequencing Platform"/>
            <person name="Earl A."/>
            <person name="Ward D."/>
            <person name="Feldgarden M."/>
            <person name="Gevers D."/>
            <person name="Courvalin P."/>
            <person name="Lambert T."/>
            <person name="Walker B."/>
            <person name="Young S.K."/>
            <person name="Zeng Q."/>
            <person name="Gargeya S."/>
            <person name="Fitzgerald M."/>
            <person name="Haas B."/>
            <person name="Abouelleil A."/>
            <person name="Alvarado L."/>
            <person name="Arachchi H.M."/>
            <person name="Berlin A.M."/>
            <person name="Chapman S.B."/>
            <person name="Dewar J."/>
            <person name="Goldberg J."/>
            <person name="Griggs A."/>
            <person name="Gujja S."/>
            <person name="Hansen M."/>
            <person name="Howarth C."/>
            <person name="Imamovic A."/>
            <person name="Larimer J."/>
            <person name="McCowan C."/>
            <person name="Murphy C."/>
            <person name="Neiman D."/>
            <person name="Pearson M."/>
            <person name="Priest M."/>
            <person name="Roberts A."/>
            <person name="Saif S."/>
            <person name="Shea T."/>
            <person name="Sisk P."/>
            <person name="Sykes S."/>
            <person name="Wortman J."/>
            <person name="Nusbaum C."/>
            <person name="Birren B."/>
        </authorList>
    </citation>
    <scope>NUCLEOTIDE SEQUENCE [LARGE SCALE GENOMIC DNA]</scope>
    <source>
        <strain evidence="1 2">90A8</strain>
    </source>
</reference>
<dbReference type="PATRIC" id="fig|999408.3.peg.3509"/>
<dbReference type="EMBL" id="AGYR01000036">
    <property type="protein sequence ID" value="ENZ12962.1"/>
    <property type="molecule type" value="Genomic_DNA"/>
</dbReference>
<comment type="caution">
    <text evidence="1">The sequence shown here is derived from an EMBL/GenBank/DDBJ whole genome shotgun (WGS) entry which is preliminary data.</text>
</comment>
<proteinExistence type="predicted"/>
<organism evidence="1 2">
    <name type="scientific">[Clostridium] clostridioforme 90A8</name>
    <dbReference type="NCBI Taxonomy" id="999408"/>
    <lineage>
        <taxon>Bacteria</taxon>
        <taxon>Bacillati</taxon>
        <taxon>Bacillota</taxon>
        <taxon>Clostridia</taxon>
        <taxon>Lachnospirales</taxon>
        <taxon>Lachnospiraceae</taxon>
        <taxon>Enterocloster</taxon>
    </lineage>
</organism>
<protein>
    <recommendedName>
        <fullName evidence="3">AraC-type arabinose-binding/dimerisation domain-containing protein</fullName>
    </recommendedName>
</protein>
<gene>
    <name evidence="1" type="ORF">HMPREF1090_03243</name>
</gene>
<dbReference type="Proteomes" id="UP000013085">
    <property type="component" value="Unassembled WGS sequence"/>
</dbReference>
<evidence type="ECO:0000313" key="1">
    <source>
        <dbReference type="EMBL" id="ENZ12962.1"/>
    </source>
</evidence>
<dbReference type="GeneID" id="89538410"/>
<evidence type="ECO:0008006" key="3">
    <source>
        <dbReference type="Google" id="ProtNLM"/>
    </source>
</evidence>
<accession>A0A0E2H7V7</accession>